<dbReference type="VEuPathDB" id="FungiDB:YALI1_C13910g"/>
<sequence>MKRDESKWICFFLKVDYPPFENPALGDPSSSWCSTGCESTASIEKLRHLTFALQNSWRHPISLSTQFNSPPHL</sequence>
<proteinExistence type="predicted"/>
<evidence type="ECO:0000313" key="1">
    <source>
        <dbReference type="EMBL" id="AOW02612.1"/>
    </source>
</evidence>
<dbReference type="AlphaFoldDB" id="A0A1D8NAF8"/>
<evidence type="ECO:0000313" key="2">
    <source>
        <dbReference type="Proteomes" id="UP000182444"/>
    </source>
</evidence>
<dbReference type="RefSeq" id="XP_068138374.1">
    <property type="nucleotide sequence ID" value="XM_068282273.1"/>
</dbReference>
<dbReference type="Proteomes" id="UP000182444">
    <property type="component" value="Chromosome 1C"/>
</dbReference>
<dbReference type="EMBL" id="CP017555">
    <property type="protein sequence ID" value="AOW02612.1"/>
    <property type="molecule type" value="Genomic_DNA"/>
</dbReference>
<organism evidence="1 2">
    <name type="scientific">Yarrowia lipolytica</name>
    <name type="common">Candida lipolytica</name>
    <dbReference type="NCBI Taxonomy" id="4952"/>
    <lineage>
        <taxon>Eukaryota</taxon>
        <taxon>Fungi</taxon>
        <taxon>Dikarya</taxon>
        <taxon>Ascomycota</taxon>
        <taxon>Saccharomycotina</taxon>
        <taxon>Dipodascomycetes</taxon>
        <taxon>Dipodascales</taxon>
        <taxon>Dipodascales incertae sedis</taxon>
        <taxon>Yarrowia</taxon>
    </lineage>
</organism>
<accession>A0A1D8NAF8</accession>
<name>A0A1D8NAF8_YARLL</name>
<protein>
    <submittedName>
        <fullName evidence="1">Uncharacterized protein</fullName>
    </submittedName>
</protein>
<reference evidence="1 2" key="1">
    <citation type="journal article" date="2016" name="PLoS ONE">
        <title>Sequence Assembly of Yarrowia lipolytica Strain W29/CLIB89 Shows Transposable Element Diversity.</title>
        <authorList>
            <person name="Magnan C."/>
            <person name="Yu J."/>
            <person name="Chang I."/>
            <person name="Jahn E."/>
            <person name="Kanomata Y."/>
            <person name="Wu J."/>
            <person name="Zeller M."/>
            <person name="Oakes M."/>
            <person name="Baldi P."/>
            <person name="Sandmeyer S."/>
        </authorList>
    </citation>
    <scope>NUCLEOTIDE SEQUENCE [LARGE SCALE GENOMIC DNA]</scope>
    <source>
        <strain evidence="2">CLIB89(W29)</strain>
    </source>
</reference>
<dbReference type="GeneID" id="94582911"/>
<gene>
    <name evidence="1" type="ORF">YALI1_C13910g</name>
</gene>